<proteinExistence type="predicted"/>
<dbReference type="Pfam" id="PF02877">
    <property type="entry name" value="PARP_reg"/>
    <property type="match status" value="1"/>
</dbReference>
<protein>
    <submittedName>
        <fullName evidence="5 7">Poly [ADP-ribose] polymerase 2</fullName>
    </submittedName>
</protein>
<keyword evidence="1" id="KW-0328">Glycosyltransferase</keyword>
<reference evidence="7" key="2">
    <citation type="submission" date="2020-12" db="UniProtKB">
        <authorList>
            <consortium name="WormBaseParasite"/>
        </authorList>
    </citation>
    <scope>IDENTIFICATION</scope>
</reference>
<evidence type="ECO:0000259" key="4">
    <source>
        <dbReference type="PROSITE" id="PS51060"/>
    </source>
</evidence>
<dbReference type="WormBase" id="SRAE_1000065100">
    <property type="protein sequence ID" value="SRP03957"/>
    <property type="gene ID" value="WBGene00257248"/>
</dbReference>
<dbReference type="SUPFAM" id="SSF56399">
    <property type="entry name" value="ADP-ribosylation"/>
    <property type="match status" value="1"/>
</dbReference>
<keyword evidence="6" id="KW-1185">Reference proteome</keyword>
<dbReference type="GeneID" id="36374743"/>
<organism evidence="5">
    <name type="scientific">Strongyloides ratti</name>
    <name type="common">Parasitic roundworm</name>
    <dbReference type="NCBI Taxonomy" id="34506"/>
    <lineage>
        <taxon>Eukaryota</taxon>
        <taxon>Metazoa</taxon>
        <taxon>Ecdysozoa</taxon>
        <taxon>Nematoda</taxon>
        <taxon>Chromadorea</taxon>
        <taxon>Rhabditida</taxon>
        <taxon>Tylenchina</taxon>
        <taxon>Panagrolaimomorpha</taxon>
        <taxon>Strongyloidoidea</taxon>
        <taxon>Strongyloididae</taxon>
        <taxon>Strongyloides</taxon>
    </lineage>
</organism>
<dbReference type="GO" id="GO:0006302">
    <property type="term" value="P:double-strand break repair"/>
    <property type="evidence" value="ECO:0007669"/>
    <property type="project" value="TreeGrafter"/>
</dbReference>
<evidence type="ECO:0000256" key="1">
    <source>
        <dbReference type="ARBA" id="ARBA00022676"/>
    </source>
</evidence>
<dbReference type="RefSeq" id="XP_024501580.1">
    <property type="nucleotide sequence ID" value="XM_024647510.1"/>
</dbReference>
<evidence type="ECO:0000313" key="5">
    <source>
        <dbReference type="EMBL" id="CEF62378.1"/>
    </source>
</evidence>
<name>A0A090MUR1_STRRB</name>
<evidence type="ECO:0000313" key="7">
    <source>
        <dbReference type="WBParaSite" id="SRAE_1000065100.1"/>
    </source>
</evidence>
<dbReference type="EMBL" id="LN609528">
    <property type="protein sequence ID" value="CEF62378.1"/>
    <property type="molecule type" value="Genomic_DNA"/>
</dbReference>
<dbReference type="InterPro" id="IPR050800">
    <property type="entry name" value="ARTD/PARP"/>
</dbReference>
<dbReference type="InterPro" id="IPR004102">
    <property type="entry name" value="Poly(ADP-ribose)pol_reg_dom"/>
</dbReference>
<sequence>MTDNNYRRIYDAIEKILQLSRRNIITIEENGNDIENKVNWFQDYYNMNNENENNEVYKKNEEEDKLSDIPFCENYGIEWSVLDDDKLGKYSTLVKLTGPYENKIAIFQILKKNYEETYNFLERWGEINLQGQLLLYNGILTNGTKITLLNLFYSKFSDVAGYPFSGNLYNEEISRNNLLNGINGNYLNCNDVYNVNSELKIHETVRGIVEKIFNTENMASVLREMNCDFKKIQLNYLSKEDASFAYKCLRNIEEFILSRNEYGLKNACNIYNQIIPRSNVEGDFFKVIETIDDLEKEEEFLNTLLEIQYILKIIENEKQKVEYINNDPIDIFYKNMKCKIELLSLNNYMRNIIIDIFHDIQLSVDTFSKIRIKNIFEIIRKPVNNEQIIQVTQNKRILWYAFKITNWYNIFFQNVCILPKDSYGFVSMLKNGVCIFDVSSKLSNDFYATSGQTEFFGLAESTIAMTFNNPKQNNENLKTSVNEEGVAFSEESNTNCLSDNFEDLEQYSNKYIINDKEQICIRYLIEIENINTESMLQL</sequence>
<feature type="domain" description="PARP alpha-helical" evidence="4">
    <location>
        <begin position="198"/>
        <end position="315"/>
    </location>
</feature>
<dbReference type="OrthoDB" id="429950at2759"/>
<dbReference type="PANTHER" id="PTHR10459:SF117">
    <property type="entry name" value="POLY [ADP-RIBOSE] POLYMERASE TANKYRASE"/>
    <property type="match status" value="1"/>
</dbReference>
<keyword evidence="3" id="KW-0520">NAD</keyword>
<reference evidence="5 6" key="1">
    <citation type="submission" date="2014-09" db="EMBL/GenBank/DDBJ databases">
        <authorList>
            <person name="Martin A.A."/>
        </authorList>
    </citation>
    <scope>NUCLEOTIDE SEQUENCE</scope>
    <source>
        <strain evidence="6">ED321</strain>
        <strain evidence="5">ED321 Heterogonic</strain>
    </source>
</reference>
<gene>
    <name evidence="5 7 8" type="ORF">SRAE_1000065100</name>
</gene>
<dbReference type="GO" id="GO:0005730">
    <property type="term" value="C:nucleolus"/>
    <property type="evidence" value="ECO:0007669"/>
    <property type="project" value="TreeGrafter"/>
</dbReference>
<accession>A0A090MUR1</accession>
<dbReference type="WBParaSite" id="SRAE_1000065100.1">
    <property type="protein sequence ID" value="SRAE_1000065100.1"/>
    <property type="gene ID" value="WBGene00257248"/>
</dbReference>
<evidence type="ECO:0000313" key="8">
    <source>
        <dbReference type="WormBase" id="SRAE_1000065100"/>
    </source>
</evidence>
<evidence type="ECO:0000256" key="2">
    <source>
        <dbReference type="ARBA" id="ARBA00022679"/>
    </source>
</evidence>
<dbReference type="PROSITE" id="PS51060">
    <property type="entry name" value="PARP_ALPHA_HD"/>
    <property type="match status" value="1"/>
</dbReference>
<dbReference type="AlphaFoldDB" id="A0A090MUR1"/>
<evidence type="ECO:0000256" key="3">
    <source>
        <dbReference type="ARBA" id="ARBA00023027"/>
    </source>
</evidence>
<evidence type="ECO:0000313" key="6">
    <source>
        <dbReference type="Proteomes" id="UP000035682"/>
    </source>
</evidence>
<dbReference type="GO" id="GO:0070212">
    <property type="term" value="P:protein poly-ADP-ribosylation"/>
    <property type="evidence" value="ECO:0007669"/>
    <property type="project" value="TreeGrafter"/>
</dbReference>
<dbReference type="Gene3D" id="3.90.228.10">
    <property type="match status" value="1"/>
</dbReference>
<dbReference type="InterPro" id="IPR036616">
    <property type="entry name" value="Poly(ADP-ribose)pol_reg_dom_sf"/>
</dbReference>
<dbReference type="PANTHER" id="PTHR10459">
    <property type="entry name" value="DNA LIGASE"/>
    <property type="match status" value="1"/>
</dbReference>
<dbReference type="Proteomes" id="UP000035682">
    <property type="component" value="Unplaced"/>
</dbReference>
<dbReference type="STRING" id="34506.A0A090MUR1"/>
<keyword evidence="2" id="KW-0808">Transferase</keyword>
<dbReference type="Gene3D" id="1.20.142.10">
    <property type="entry name" value="Poly(ADP-ribose) polymerase, regulatory domain"/>
    <property type="match status" value="1"/>
</dbReference>
<dbReference type="SUPFAM" id="SSF47587">
    <property type="entry name" value="Domain of poly(ADP-ribose) polymerase"/>
    <property type="match status" value="1"/>
</dbReference>
<dbReference type="GO" id="GO:1990404">
    <property type="term" value="F:NAD+-protein mono-ADP-ribosyltransferase activity"/>
    <property type="evidence" value="ECO:0007669"/>
    <property type="project" value="TreeGrafter"/>
</dbReference>
<dbReference type="CTD" id="36374743"/>
<dbReference type="GO" id="GO:0003950">
    <property type="term" value="F:NAD+ poly-ADP-ribosyltransferase activity"/>
    <property type="evidence" value="ECO:0007669"/>
    <property type="project" value="InterPro"/>
</dbReference>